<evidence type="ECO:0000259" key="2">
    <source>
        <dbReference type="Pfam" id="PF24779"/>
    </source>
</evidence>
<feature type="region of interest" description="Disordered" evidence="1">
    <location>
        <begin position="22"/>
        <end position="64"/>
    </location>
</feature>
<dbReference type="PaxDb" id="67767-A0A0J7L6N4"/>
<proteinExistence type="predicted"/>
<dbReference type="Proteomes" id="UP000036403">
    <property type="component" value="Unassembled WGS sequence"/>
</dbReference>
<evidence type="ECO:0000313" key="4">
    <source>
        <dbReference type="Proteomes" id="UP000036403"/>
    </source>
</evidence>
<reference evidence="3 4" key="1">
    <citation type="submission" date="2015-04" db="EMBL/GenBank/DDBJ databases">
        <title>Lasius niger genome sequencing.</title>
        <authorList>
            <person name="Konorov E.A."/>
            <person name="Nikitin M.A."/>
            <person name="Kirill M.V."/>
            <person name="Chang P."/>
        </authorList>
    </citation>
    <scope>NUCLEOTIDE SEQUENCE [LARGE SCALE GENOMIC DNA]</scope>
    <source>
        <tissue evidence="3">Whole</tissue>
    </source>
</reference>
<evidence type="ECO:0000256" key="1">
    <source>
        <dbReference type="SAM" id="MobiDB-lite"/>
    </source>
</evidence>
<feature type="domain" description="UTP23 sensor motif region" evidence="2">
    <location>
        <begin position="27"/>
        <end position="45"/>
    </location>
</feature>
<comment type="caution">
    <text evidence="3">The sequence shown here is derived from an EMBL/GenBank/DDBJ whole genome shotgun (WGS) entry which is preliminary data.</text>
</comment>
<dbReference type="EMBL" id="LBMM01000489">
    <property type="protein sequence ID" value="KMQ98238.1"/>
    <property type="molecule type" value="Genomic_DNA"/>
</dbReference>
<dbReference type="Pfam" id="PF24779">
    <property type="entry name" value="UTP23_sensor"/>
    <property type="match status" value="1"/>
</dbReference>
<gene>
    <name evidence="3" type="ORF">RF55_1407</name>
</gene>
<accession>A0A0J7L6N4</accession>
<name>A0A0J7L6N4_LASNI</name>
<dbReference type="AlphaFoldDB" id="A0A0J7L6N4"/>
<organism evidence="3 4">
    <name type="scientific">Lasius niger</name>
    <name type="common">Black garden ant</name>
    <dbReference type="NCBI Taxonomy" id="67767"/>
    <lineage>
        <taxon>Eukaryota</taxon>
        <taxon>Metazoa</taxon>
        <taxon>Ecdysozoa</taxon>
        <taxon>Arthropoda</taxon>
        <taxon>Hexapoda</taxon>
        <taxon>Insecta</taxon>
        <taxon>Pterygota</taxon>
        <taxon>Neoptera</taxon>
        <taxon>Endopterygota</taxon>
        <taxon>Hymenoptera</taxon>
        <taxon>Apocrita</taxon>
        <taxon>Aculeata</taxon>
        <taxon>Formicoidea</taxon>
        <taxon>Formicidae</taxon>
        <taxon>Formicinae</taxon>
        <taxon>Lasius</taxon>
        <taxon>Lasius</taxon>
    </lineage>
</organism>
<dbReference type="OrthoDB" id="25675at2759"/>
<evidence type="ECO:0000313" key="3">
    <source>
        <dbReference type="EMBL" id="KMQ98238.1"/>
    </source>
</evidence>
<protein>
    <submittedName>
        <fullName evidence="3">Rrna-processing protein utp23-like protein</fullName>
    </submittedName>
</protein>
<dbReference type="InterPro" id="IPR057776">
    <property type="entry name" value="UTP23_sensor"/>
</dbReference>
<sequence length="86" mass="9827">MTIWQKENVKVLQQQAGIVQEKDGKLKKRKKKGGPNPLSCLKKKKKPETILRKNGTKSGKVRKRKIKIASHIKEALVTELKNKRGK</sequence>
<keyword evidence="4" id="KW-1185">Reference proteome</keyword>